<name>A0AC60PFH4_IXOPE</name>
<evidence type="ECO:0000313" key="2">
    <source>
        <dbReference type="Proteomes" id="UP000805193"/>
    </source>
</evidence>
<evidence type="ECO:0000313" key="1">
    <source>
        <dbReference type="EMBL" id="KAG0418492.1"/>
    </source>
</evidence>
<sequence length="492" mass="54001">MSRVKVSLELPFCLRGPSLRYVASEEWERCGVLGGSLHRSSSATPPPCAAAFSFPDEKWATGSHDEVGASARLDVLATATGTRGEVQAEETEVVEDTLQSPVVAHRSVGVGRSGGSRAAQVDVIHTKENSADGCRDVNNPGNSVPDSAACTCGAFVLTARSLRASATEENGAARRQKGMTCGTMNWLRSLKHTPTSATMMTGMDTTTLTTTGMDASPVTQPVHTFFQMMQKVKFFVNGIEFDDELPEGSEVQGGDRRKRLFSKELRCMMYGFGDDQNPYTESVDLLEDLVIEFIIEMTHKAMEIGRTGRVQVEDIVFLVRKDPRKYARVKDLLTMNEELKKARKAFDEVKVSSVLNRDVKGFGKQHLTDKNEDTCWNSDQGSPQWVHVEFPSPVLPSELQLQFQGGFAGKEMHLQVKTPGQPDGTASARDFYPEDSNCGVSHRQAPGGFVEYWGAELRCAENPAPDGHPFLSVRRLKTTLVIRPSPENSVTC</sequence>
<accession>A0AC60PFH4</accession>
<keyword evidence="2" id="KW-1185">Reference proteome</keyword>
<protein>
    <submittedName>
        <fullName evidence="1">Uncharacterized protein</fullName>
    </submittedName>
</protein>
<gene>
    <name evidence="1" type="ORF">HPB47_004840</name>
</gene>
<proteinExistence type="predicted"/>
<comment type="caution">
    <text evidence="1">The sequence shown here is derived from an EMBL/GenBank/DDBJ whole genome shotgun (WGS) entry which is preliminary data.</text>
</comment>
<reference evidence="1 2" key="1">
    <citation type="journal article" date="2020" name="Cell">
        <title>Large-Scale Comparative Analyses of Tick Genomes Elucidate Their Genetic Diversity and Vector Capacities.</title>
        <authorList>
            <consortium name="Tick Genome and Microbiome Consortium (TIGMIC)"/>
            <person name="Jia N."/>
            <person name="Wang J."/>
            <person name="Shi W."/>
            <person name="Du L."/>
            <person name="Sun Y."/>
            <person name="Zhan W."/>
            <person name="Jiang J.F."/>
            <person name="Wang Q."/>
            <person name="Zhang B."/>
            <person name="Ji P."/>
            <person name="Bell-Sakyi L."/>
            <person name="Cui X.M."/>
            <person name="Yuan T.T."/>
            <person name="Jiang B.G."/>
            <person name="Yang W.F."/>
            <person name="Lam T.T."/>
            <person name="Chang Q.C."/>
            <person name="Ding S.J."/>
            <person name="Wang X.J."/>
            <person name="Zhu J.G."/>
            <person name="Ruan X.D."/>
            <person name="Zhao L."/>
            <person name="Wei J.T."/>
            <person name="Ye R.Z."/>
            <person name="Que T.C."/>
            <person name="Du C.H."/>
            <person name="Zhou Y.H."/>
            <person name="Cheng J.X."/>
            <person name="Dai P.F."/>
            <person name="Guo W.B."/>
            <person name="Han X.H."/>
            <person name="Huang E.J."/>
            <person name="Li L.F."/>
            <person name="Wei W."/>
            <person name="Gao Y.C."/>
            <person name="Liu J.Z."/>
            <person name="Shao H.Z."/>
            <person name="Wang X."/>
            <person name="Wang C.C."/>
            <person name="Yang T.C."/>
            <person name="Huo Q.B."/>
            <person name="Li W."/>
            <person name="Chen H.Y."/>
            <person name="Chen S.E."/>
            <person name="Zhou L.G."/>
            <person name="Ni X.B."/>
            <person name="Tian J.H."/>
            <person name="Sheng Y."/>
            <person name="Liu T."/>
            <person name="Pan Y.S."/>
            <person name="Xia L.Y."/>
            <person name="Li J."/>
            <person name="Zhao F."/>
            <person name="Cao W.C."/>
        </authorList>
    </citation>
    <scope>NUCLEOTIDE SEQUENCE [LARGE SCALE GENOMIC DNA]</scope>
    <source>
        <strain evidence="1">Iper-2018</strain>
    </source>
</reference>
<organism evidence="1 2">
    <name type="scientific">Ixodes persulcatus</name>
    <name type="common">Taiga tick</name>
    <dbReference type="NCBI Taxonomy" id="34615"/>
    <lineage>
        <taxon>Eukaryota</taxon>
        <taxon>Metazoa</taxon>
        <taxon>Ecdysozoa</taxon>
        <taxon>Arthropoda</taxon>
        <taxon>Chelicerata</taxon>
        <taxon>Arachnida</taxon>
        <taxon>Acari</taxon>
        <taxon>Parasitiformes</taxon>
        <taxon>Ixodida</taxon>
        <taxon>Ixodoidea</taxon>
        <taxon>Ixodidae</taxon>
        <taxon>Ixodinae</taxon>
        <taxon>Ixodes</taxon>
    </lineage>
</organism>
<dbReference type="Proteomes" id="UP000805193">
    <property type="component" value="Unassembled WGS sequence"/>
</dbReference>
<dbReference type="EMBL" id="JABSTQ010010735">
    <property type="protein sequence ID" value="KAG0418492.1"/>
    <property type="molecule type" value="Genomic_DNA"/>
</dbReference>